<dbReference type="InterPro" id="IPR036271">
    <property type="entry name" value="Tet_transcr_reg_TetR-rel_C_sf"/>
</dbReference>
<dbReference type="SUPFAM" id="SSF46689">
    <property type="entry name" value="Homeodomain-like"/>
    <property type="match status" value="1"/>
</dbReference>
<dbReference type="SUPFAM" id="SSF48498">
    <property type="entry name" value="Tetracyclin repressor-like, C-terminal domain"/>
    <property type="match status" value="1"/>
</dbReference>
<keyword evidence="4" id="KW-0804">Transcription</keyword>
<organism evidence="7 8">
    <name type="scientific">Leucobacter chromiireducens subsp. chromiireducens</name>
    <dbReference type="NCBI Taxonomy" id="660067"/>
    <lineage>
        <taxon>Bacteria</taxon>
        <taxon>Bacillati</taxon>
        <taxon>Actinomycetota</taxon>
        <taxon>Actinomycetes</taxon>
        <taxon>Micrococcales</taxon>
        <taxon>Microbacteriaceae</taxon>
        <taxon>Leucobacter</taxon>
    </lineage>
</organism>
<evidence type="ECO:0000256" key="2">
    <source>
        <dbReference type="ARBA" id="ARBA00023015"/>
    </source>
</evidence>
<dbReference type="Gene3D" id="1.10.357.10">
    <property type="entry name" value="Tetracycline Repressor, domain 2"/>
    <property type="match status" value="1"/>
</dbReference>
<protein>
    <submittedName>
        <fullName evidence="7">TetR family transcriptional regulator</fullName>
    </submittedName>
</protein>
<comment type="caution">
    <text evidence="7">The sequence shown here is derived from an EMBL/GenBank/DDBJ whole genome shotgun (WGS) entry which is preliminary data.</text>
</comment>
<dbReference type="InterPro" id="IPR001647">
    <property type="entry name" value="HTH_TetR"/>
</dbReference>
<dbReference type="InterPro" id="IPR009057">
    <property type="entry name" value="Homeodomain-like_sf"/>
</dbReference>
<feature type="domain" description="HTH tetR-type" evidence="6">
    <location>
        <begin position="12"/>
        <end position="72"/>
    </location>
</feature>
<reference evidence="7 8" key="1">
    <citation type="submission" date="2018-09" db="EMBL/GenBank/DDBJ databases">
        <title>Comparative genomics of Leucobacter spp.</title>
        <authorList>
            <person name="Reis A.C."/>
            <person name="Kolvenbach B.A."/>
            <person name="Corvini P.F.X."/>
            <person name="Nunes O.C."/>
        </authorList>
    </citation>
    <scope>NUCLEOTIDE SEQUENCE [LARGE SCALE GENOMIC DNA]</scope>
    <source>
        <strain evidence="7 8">L-1</strain>
    </source>
</reference>
<name>A0ABS1SLQ9_9MICO</name>
<evidence type="ECO:0000256" key="1">
    <source>
        <dbReference type="ARBA" id="ARBA00022491"/>
    </source>
</evidence>
<evidence type="ECO:0000313" key="8">
    <source>
        <dbReference type="Proteomes" id="UP001646141"/>
    </source>
</evidence>
<evidence type="ECO:0000313" key="7">
    <source>
        <dbReference type="EMBL" id="MBL3688914.1"/>
    </source>
</evidence>
<dbReference type="RefSeq" id="WP_202380908.1">
    <property type="nucleotide sequence ID" value="NZ_BAAAMA010000008.1"/>
</dbReference>
<dbReference type="PRINTS" id="PR00455">
    <property type="entry name" value="HTHTETR"/>
</dbReference>
<keyword evidence="3 5" id="KW-0238">DNA-binding</keyword>
<dbReference type="PANTHER" id="PTHR30055:SF234">
    <property type="entry name" value="HTH-TYPE TRANSCRIPTIONAL REGULATOR BETI"/>
    <property type="match status" value="1"/>
</dbReference>
<dbReference type="PROSITE" id="PS50977">
    <property type="entry name" value="HTH_TETR_2"/>
    <property type="match status" value="1"/>
</dbReference>
<keyword evidence="2" id="KW-0805">Transcription regulation</keyword>
<dbReference type="Pfam" id="PF13977">
    <property type="entry name" value="TetR_C_6"/>
    <property type="match status" value="1"/>
</dbReference>
<evidence type="ECO:0000256" key="5">
    <source>
        <dbReference type="PROSITE-ProRule" id="PRU00335"/>
    </source>
</evidence>
<keyword evidence="8" id="KW-1185">Reference proteome</keyword>
<dbReference type="Pfam" id="PF00440">
    <property type="entry name" value="TetR_N"/>
    <property type="match status" value="1"/>
</dbReference>
<keyword evidence="1" id="KW-0678">Repressor</keyword>
<dbReference type="InterPro" id="IPR039538">
    <property type="entry name" value="BetI_C"/>
</dbReference>
<gene>
    <name evidence="7" type="ORF">D3226_02935</name>
</gene>
<dbReference type="PANTHER" id="PTHR30055">
    <property type="entry name" value="HTH-TYPE TRANSCRIPTIONAL REGULATOR RUTR"/>
    <property type="match status" value="1"/>
</dbReference>
<sequence length="209" mass="22679">MEETAPRRRSKAERHEELLEAAVALAAEQGLDRLTVRDVAQRVGVTSGLFHHYFPSIDDLVIATFRRIASADLEWLHGGLAELPPTEALSTFLTRSVAPERDPSLTVWLSGWLAASRRPGLRDAATELMGIGAAALAAIMRRGTDTGDFHCADPEASAQRIYVVADGFLIQRALNIGSVERLGIESFLRKIVEDEIGAPLAQPAGRATE</sequence>
<dbReference type="Proteomes" id="UP001646141">
    <property type="component" value="Unassembled WGS sequence"/>
</dbReference>
<dbReference type="InterPro" id="IPR050109">
    <property type="entry name" value="HTH-type_TetR-like_transc_reg"/>
</dbReference>
<evidence type="ECO:0000256" key="3">
    <source>
        <dbReference type="ARBA" id="ARBA00023125"/>
    </source>
</evidence>
<feature type="DNA-binding region" description="H-T-H motif" evidence="5">
    <location>
        <begin position="35"/>
        <end position="54"/>
    </location>
</feature>
<proteinExistence type="predicted"/>
<evidence type="ECO:0000259" key="6">
    <source>
        <dbReference type="PROSITE" id="PS50977"/>
    </source>
</evidence>
<dbReference type="EMBL" id="QYAD01000001">
    <property type="protein sequence ID" value="MBL3688914.1"/>
    <property type="molecule type" value="Genomic_DNA"/>
</dbReference>
<accession>A0ABS1SLQ9</accession>
<evidence type="ECO:0000256" key="4">
    <source>
        <dbReference type="ARBA" id="ARBA00023163"/>
    </source>
</evidence>